<gene>
    <name evidence="1" type="ORF">DSO57_1031290</name>
</gene>
<reference evidence="1" key="1">
    <citation type="submission" date="2022-04" db="EMBL/GenBank/DDBJ databases">
        <title>Genome of the entomopathogenic fungus Entomophthora muscae.</title>
        <authorList>
            <person name="Elya C."/>
            <person name="Lovett B.R."/>
            <person name="Lee E."/>
            <person name="Macias A.M."/>
            <person name="Hajek A.E."/>
            <person name="De Bivort B.L."/>
            <person name="Kasson M.T."/>
            <person name="De Fine Licht H.H."/>
            <person name="Stajich J.E."/>
        </authorList>
    </citation>
    <scope>NUCLEOTIDE SEQUENCE</scope>
    <source>
        <strain evidence="1">Berkeley</strain>
    </source>
</reference>
<proteinExistence type="predicted"/>
<name>A0ACC2S2T6_9FUNG</name>
<keyword evidence="2" id="KW-1185">Reference proteome</keyword>
<protein>
    <submittedName>
        <fullName evidence="1">Uncharacterized protein</fullName>
    </submittedName>
</protein>
<accession>A0ACC2S2T6</accession>
<dbReference type="EMBL" id="QTSX02005903">
    <property type="protein sequence ID" value="KAJ9056605.1"/>
    <property type="molecule type" value="Genomic_DNA"/>
</dbReference>
<sequence length="107" mass="12361">MGEIFTLEITDPKGKKTQTVLPITCTRFNQDTTLFMSFEALPLDMPREEVEPQLREGLSKYGEILQFELLKNPYMGHLTTAKAMAMIKPFENCCIWLLGTTSRRTQW</sequence>
<evidence type="ECO:0000313" key="1">
    <source>
        <dbReference type="EMBL" id="KAJ9056605.1"/>
    </source>
</evidence>
<comment type="caution">
    <text evidence="1">The sequence shown here is derived from an EMBL/GenBank/DDBJ whole genome shotgun (WGS) entry which is preliminary data.</text>
</comment>
<organism evidence="1 2">
    <name type="scientific">Entomophthora muscae</name>
    <dbReference type="NCBI Taxonomy" id="34485"/>
    <lineage>
        <taxon>Eukaryota</taxon>
        <taxon>Fungi</taxon>
        <taxon>Fungi incertae sedis</taxon>
        <taxon>Zoopagomycota</taxon>
        <taxon>Entomophthoromycotina</taxon>
        <taxon>Entomophthoromycetes</taxon>
        <taxon>Entomophthorales</taxon>
        <taxon>Entomophthoraceae</taxon>
        <taxon>Entomophthora</taxon>
    </lineage>
</organism>
<dbReference type="Proteomes" id="UP001165960">
    <property type="component" value="Unassembled WGS sequence"/>
</dbReference>
<evidence type="ECO:0000313" key="2">
    <source>
        <dbReference type="Proteomes" id="UP001165960"/>
    </source>
</evidence>